<sequence length="155" mass="16396">MVVNPGTPNERRLGNVDTAVLQPGDVLEIRSAGCGGRGDPMAREPWRVAWDEARGYVSAGAAGRDYGVVLPEGRVDEAATAALRARATPAAYDALSAILSALPIHWRFFAKTEIFARMDGRTGAEGVAAAFEAVCARFPDLPRSARATEAIEAAE</sequence>
<keyword evidence="2" id="KW-1185">Reference proteome</keyword>
<organism evidence="1 2">
    <name type="scientific">Rhodovulum kholense</name>
    <dbReference type="NCBI Taxonomy" id="453584"/>
    <lineage>
        <taxon>Bacteria</taxon>
        <taxon>Pseudomonadati</taxon>
        <taxon>Pseudomonadota</taxon>
        <taxon>Alphaproteobacteria</taxon>
        <taxon>Rhodobacterales</taxon>
        <taxon>Paracoccaceae</taxon>
        <taxon>Rhodovulum</taxon>
    </lineage>
</organism>
<dbReference type="AlphaFoldDB" id="A0A8E2VJ64"/>
<gene>
    <name evidence="1" type="ORF">C8N38_109120</name>
</gene>
<comment type="caution">
    <text evidence="1">The sequence shown here is derived from an EMBL/GenBank/DDBJ whole genome shotgun (WGS) entry which is preliminary data.</text>
</comment>
<proteinExistence type="predicted"/>
<dbReference type="Proteomes" id="UP000244037">
    <property type="component" value="Unassembled WGS sequence"/>
</dbReference>
<name>A0A8E2VJ64_9RHOB</name>
<evidence type="ECO:0000313" key="1">
    <source>
        <dbReference type="EMBL" id="PTW47763.1"/>
    </source>
</evidence>
<dbReference type="EMBL" id="QAYC01000009">
    <property type="protein sequence ID" value="PTW47763.1"/>
    <property type="molecule type" value="Genomic_DNA"/>
</dbReference>
<accession>A0A8E2VJ64</accession>
<protein>
    <submittedName>
        <fullName evidence="1">Uncharacterized protein</fullName>
    </submittedName>
</protein>
<evidence type="ECO:0000313" key="2">
    <source>
        <dbReference type="Proteomes" id="UP000244037"/>
    </source>
</evidence>
<reference evidence="1 2" key="1">
    <citation type="submission" date="2018-04" db="EMBL/GenBank/DDBJ databases">
        <title>Genomic Encyclopedia of Archaeal and Bacterial Type Strains, Phase II (KMG-II): from individual species to whole genera.</title>
        <authorList>
            <person name="Goeker M."/>
        </authorList>
    </citation>
    <scope>NUCLEOTIDE SEQUENCE [LARGE SCALE GENOMIC DNA]</scope>
    <source>
        <strain evidence="1 2">DSM 19783</strain>
    </source>
</reference>